<gene>
    <name evidence="2" type="ORF">ACFOY2_46760</name>
</gene>
<feature type="region of interest" description="Disordered" evidence="1">
    <location>
        <begin position="59"/>
        <end position="83"/>
    </location>
</feature>
<protein>
    <recommendedName>
        <fullName evidence="4">Sigma-70 family RNA polymerase sigma factor</fullName>
    </recommendedName>
</protein>
<dbReference type="EMBL" id="JBHSBI010000037">
    <property type="protein sequence ID" value="MFC4014793.1"/>
    <property type="molecule type" value="Genomic_DNA"/>
</dbReference>
<reference evidence="3" key="1">
    <citation type="journal article" date="2019" name="Int. J. Syst. Evol. Microbiol.">
        <title>The Global Catalogue of Microorganisms (GCM) 10K type strain sequencing project: providing services to taxonomists for standard genome sequencing and annotation.</title>
        <authorList>
            <consortium name="The Broad Institute Genomics Platform"/>
            <consortium name="The Broad Institute Genome Sequencing Center for Infectious Disease"/>
            <person name="Wu L."/>
            <person name="Ma J."/>
        </authorList>
    </citation>
    <scope>NUCLEOTIDE SEQUENCE [LARGE SCALE GENOMIC DNA]</scope>
    <source>
        <strain evidence="3">TBRC 1276</strain>
    </source>
</reference>
<comment type="caution">
    <text evidence="2">The sequence shown here is derived from an EMBL/GenBank/DDBJ whole genome shotgun (WGS) entry which is preliminary data.</text>
</comment>
<name>A0ABV8GLI5_9ACTN</name>
<evidence type="ECO:0000313" key="3">
    <source>
        <dbReference type="Proteomes" id="UP001595851"/>
    </source>
</evidence>
<proteinExistence type="predicted"/>
<organism evidence="2 3">
    <name type="scientific">Nonomuraea purpurea</name>
    <dbReference type="NCBI Taxonomy" id="1849276"/>
    <lineage>
        <taxon>Bacteria</taxon>
        <taxon>Bacillati</taxon>
        <taxon>Actinomycetota</taxon>
        <taxon>Actinomycetes</taxon>
        <taxon>Streptosporangiales</taxon>
        <taxon>Streptosporangiaceae</taxon>
        <taxon>Nonomuraea</taxon>
    </lineage>
</organism>
<evidence type="ECO:0008006" key="4">
    <source>
        <dbReference type="Google" id="ProtNLM"/>
    </source>
</evidence>
<dbReference type="RefSeq" id="WP_379534619.1">
    <property type="nucleotide sequence ID" value="NZ_JBHSBI010000037.1"/>
</dbReference>
<accession>A0ABV8GLI5</accession>
<evidence type="ECO:0000313" key="2">
    <source>
        <dbReference type="EMBL" id="MFC4014793.1"/>
    </source>
</evidence>
<sequence>MSHPSVHLFTDATTNLVSTSNPATTGPNLTSATNRGLTTTAPSTTRLASAEALPTIDLDADITQPSEASDSLGGSPRGRGGSLPLDVAEHAFTLLMRGPAPLSLNGAALGHGLPARPIPLNELQAMLLHPSCSRTTRDHVWRHLIGQARTHRGAWMVATVALAIPMLRRLIGTLADKIPAERIDREDLEADVLTAYMEALCRVNLTWSHPLLRLSRLTHIAVIRAHATDQPGPLADPDLSDRADSGQQPLTYPASHPDVLLAQATAQGVITALEAELITATRLEGVPLSNYCRRRGLLYCAALKRRQRAETALHQALQRGDLASSL</sequence>
<evidence type="ECO:0000256" key="1">
    <source>
        <dbReference type="SAM" id="MobiDB-lite"/>
    </source>
</evidence>
<dbReference type="Proteomes" id="UP001595851">
    <property type="component" value="Unassembled WGS sequence"/>
</dbReference>
<keyword evidence="3" id="KW-1185">Reference proteome</keyword>
<feature type="region of interest" description="Disordered" evidence="1">
    <location>
        <begin position="16"/>
        <end position="47"/>
    </location>
</feature>